<dbReference type="Gene3D" id="2.160.10.10">
    <property type="entry name" value="Hexapeptide repeat proteins"/>
    <property type="match status" value="1"/>
</dbReference>
<protein>
    <submittedName>
        <fullName evidence="4">Acetyltransferase-like isoleucine patch superfamily enzyme</fullName>
    </submittedName>
</protein>
<dbReference type="GO" id="GO:0008374">
    <property type="term" value="F:O-acyltransferase activity"/>
    <property type="evidence" value="ECO:0007669"/>
    <property type="project" value="TreeGrafter"/>
</dbReference>
<accession>A0A327YNU8</accession>
<dbReference type="PANTHER" id="PTHR23416">
    <property type="entry name" value="SIALIC ACID SYNTHASE-RELATED"/>
    <property type="match status" value="1"/>
</dbReference>
<evidence type="ECO:0000256" key="1">
    <source>
        <dbReference type="ARBA" id="ARBA00007274"/>
    </source>
</evidence>
<dbReference type="Proteomes" id="UP000249620">
    <property type="component" value="Unassembled WGS sequence"/>
</dbReference>
<proteinExistence type="inferred from homology"/>
<sequence>MQKFLYKIDYVLQRFLTSLLFTFPIIKLVKKAYFFVRFKTTYIEATNNVVITNFDKPNQNSGITFLGKCVLSRNIEVDICGGIIMGKNVTISDHVTIQTHKHEYDGFSLYENKTSSSSLEIGDEVWVCNNVIITNSVNKIGKGAVIASGSIVTKDVEDYSIVAGVPAKHLKYRNKINYGKA</sequence>
<comment type="caution">
    <text evidence="4">The sequence shown here is derived from an EMBL/GenBank/DDBJ whole genome shotgun (WGS) entry which is preliminary data.</text>
</comment>
<evidence type="ECO:0000313" key="4">
    <source>
        <dbReference type="EMBL" id="RAK22668.1"/>
    </source>
</evidence>
<comment type="similarity">
    <text evidence="1">Belongs to the transferase hexapeptide repeat family.</text>
</comment>
<evidence type="ECO:0000256" key="2">
    <source>
        <dbReference type="ARBA" id="ARBA00022679"/>
    </source>
</evidence>
<dbReference type="InterPro" id="IPR051159">
    <property type="entry name" value="Hexapeptide_acetyltransf"/>
</dbReference>
<evidence type="ECO:0000313" key="5">
    <source>
        <dbReference type="Proteomes" id="UP000249620"/>
    </source>
</evidence>
<dbReference type="CDD" id="cd04647">
    <property type="entry name" value="LbH_MAT_like"/>
    <property type="match status" value="1"/>
</dbReference>
<dbReference type="RefSeq" id="WP_111566883.1">
    <property type="nucleotide sequence ID" value="NZ_QLMI01000004.1"/>
</dbReference>
<dbReference type="InterPro" id="IPR011004">
    <property type="entry name" value="Trimer_LpxA-like_sf"/>
</dbReference>
<organism evidence="4 5">
    <name type="scientific">Flavobacterium aquaticum</name>
    <dbReference type="NCBI Taxonomy" id="1236486"/>
    <lineage>
        <taxon>Bacteria</taxon>
        <taxon>Pseudomonadati</taxon>
        <taxon>Bacteroidota</taxon>
        <taxon>Flavobacteriia</taxon>
        <taxon>Flavobacteriales</taxon>
        <taxon>Flavobacteriaceae</taxon>
        <taxon>Flavobacterium</taxon>
    </lineage>
</organism>
<evidence type="ECO:0000256" key="3">
    <source>
        <dbReference type="SAM" id="Phobius"/>
    </source>
</evidence>
<keyword evidence="2 4" id="KW-0808">Transferase</keyword>
<dbReference type="EMBL" id="QLMI01000004">
    <property type="protein sequence ID" value="RAK22668.1"/>
    <property type="molecule type" value="Genomic_DNA"/>
</dbReference>
<feature type="transmembrane region" description="Helical" evidence="3">
    <location>
        <begin position="12"/>
        <end position="29"/>
    </location>
</feature>
<dbReference type="GO" id="GO:0005829">
    <property type="term" value="C:cytosol"/>
    <property type="evidence" value="ECO:0007669"/>
    <property type="project" value="TreeGrafter"/>
</dbReference>
<keyword evidence="3" id="KW-0472">Membrane</keyword>
<name>A0A327YNU8_9FLAO</name>
<reference evidence="4 5" key="1">
    <citation type="submission" date="2018-06" db="EMBL/GenBank/DDBJ databases">
        <title>Genomic Encyclopedia of Type Strains, Phase III (KMG-III): the genomes of soil and plant-associated and newly described type strains.</title>
        <authorList>
            <person name="Whitman W."/>
        </authorList>
    </citation>
    <scope>NUCLEOTIDE SEQUENCE [LARGE SCALE GENOMIC DNA]</scope>
    <source>
        <strain evidence="4 5">CGMCC 1.12398</strain>
    </source>
</reference>
<keyword evidence="3" id="KW-0812">Transmembrane</keyword>
<keyword evidence="3" id="KW-1133">Transmembrane helix</keyword>
<dbReference type="PANTHER" id="PTHR23416:SF23">
    <property type="entry name" value="ACETYLTRANSFERASE C18B11.09C-RELATED"/>
    <property type="match status" value="1"/>
</dbReference>
<dbReference type="OrthoDB" id="9814490at2"/>
<keyword evidence="5" id="KW-1185">Reference proteome</keyword>
<gene>
    <name evidence="4" type="ORF">B0I03_104194</name>
</gene>
<dbReference type="SUPFAM" id="SSF51161">
    <property type="entry name" value="Trimeric LpxA-like enzymes"/>
    <property type="match status" value="1"/>
</dbReference>
<dbReference type="AlphaFoldDB" id="A0A327YNU8"/>